<keyword evidence="4" id="KW-0472">Membrane</keyword>
<dbReference type="PANTHER" id="PTHR36926:SF1">
    <property type="entry name" value="COLICIN V PRODUCTION PROTEIN"/>
    <property type="match status" value="1"/>
</dbReference>
<accession>A0A1A0C8F7</accession>
<evidence type="ECO:0000256" key="2">
    <source>
        <dbReference type="ARBA" id="ARBA00022692"/>
    </source>
</evidence>
<keyword evidence="2" id="KW-0812">Transmembrane</keyword>
<evidence type="ECO:0000313" key="6">
    <source>
        <dbReference type="Proteomes" id="UP000093796"/>
    </source>
</evidence>
<evidence type="ECO:0000256" key="4">
    <source>
        <dbReference type="ARBA" id="ARBA00023136"/>
    </source>
</evidence>
<evidence type="ECO:0000256" key="3">
    <source>
        <dbReference type="ARBA" id="ARBA00022989"/>
    </source>
</evidence>
<dbReference type="GO" id="GO:0016020">
    <property type="term" value="C:membrane"/>
    <property type="evidence" value="ECO:0007669"/>
    <property type="project" value="UniProtKB-SubCell"/>
</dbReference>
<gene>
    <name evidence="5" type="ORF">SRCM100623_02975</name>
</gene>
<keyword evidence="3" id="KW-1133">Transmembrane helix</keyword>
<dbReference type="PATRIC" id="fig|438.15.peg.3282"/>
<dbReference type="InterPro" id="IPR052719">
    <property type="entry name" value="CvpA-like"/>
</dbReference>
<sequence length="174" mass="18632">MAAIDALSLLIIGLSALHGAWRGFTQHALGFVSWGIAIVLALRFHAAFLPFVQRFITSPTGAQIGSFALLLLGVLCAGYVLSAVIVRIVKATPLDALDRLLGLLFGIVRGMFLVVVLFMAAQWLLQPQDMAALTEDSRLTPYIRLGASHIQPYLPDLSAKGVARNPSTGHDATL</sequence>
<protein>
    <submittedName>
        <fullName evidence="5">Uncharacterized protein</fullName>
    </submittedName>
</protein>
<dbReference type="Proteomes" id="UP000093796">
    <property type="component" value="Unassembled WGS sequence"/>
</dbReference>
<organism evidence="5 6">
    <name type="scientific">Acetobacter pasteurianus</name>
    <name type="common">Acetobacter turbidans</name>
    <dbReference type="NCBI Taxonomy" id="438"/>
    <lineage>
        <taxon>Bacteria</taxon>
        <taxon>Pseudomonadati</taxon>
        <taxon>Pseudomonadota</taxon>
        <taxon>Alphaproteobacteria</taxon>
        <taxon>Acetobacterales</taxon>
        <taxon>Acetobacteraceae</taxon>
        <taxon>Acetobacter</taxon>
    </lineage>
</organism>
<dbReference type="RefSeq" id="WP_003630130.1">
    <property type="nucleotide sequence ID" value="NZ_LYUD01000172.1"/>
</dbReference>
<dbReference type="eggNOG" id="COG1286">
    <property type="taxonomic scope" value="Bacteria"/>
</dbReference>
<comment type="subcellular location">
    <subcellularLocation>
        <location evidence="1">Membrane</location>
        <topology evidence="1">Multi-pass membrane protein</topology>
    </subcellularLocation>
</comment>
<dbReference type="EMBL" id="LYUD01000172">
    <property type="protein sequence ID" value="OAZ58920.1"/>
    <property type="molecule type" value="Genomic_DNA"/>
</dbReference>
<dbReference type="OrthoDB" id="9806894at2"/>
<dbReference type="GO" id="GO:0009403">
    <property type="term" value="P:toxin biosynthetic process"/>
    <property type="evidence" value="ECO:0007669"/>
    <property type="project" value="InterPro"/>
</dbReference>
<dbReference type="Pfam" id="PF02674">
    <property type="entry name" value="Colicin_V"/>
    <property type="match status" value="1"/>
</dbReference>
<comment type="caution">
    <text evidence="5">The sequence shown here is derived from an EMBL/GenBank/DDBJ whole genome shotgun (WGS) entry which is preliminary data.</text>
</comment>
<evidence type="ECO:0000313" key="5">
    <source>
        <dbReference type="EMBL" id="OAZ58920.1"/>
    </source>
</evidence>
<dbReference type="PANTHER" id="PTHR36926">
    <property type="entry name" value="COLICIN V PRODUCTION PROTEIN"/>
    <property type="match status" value="1"/>
</dbReference>
<proteinExistence type="predicted"/>
<dbReference type="InterPro" id="IPR003825">
    <property type="entry name" value="Colicin-V_CvpA"/>
</dbReference>
<name>A0A1A0C8F7_ACEPA</name>
<evidence type="ECO:0000256" key="1">
    <source>
        <dbReference type="ARBA" id="ARBA00004141"/>
    </source>
</evidence>
<reference evidence="5 6" key="1">
    <citation type="submission" date="2016-05" db="EMBL/GenBank/DDBJ databases">
        <title>Genome sequencing of Acetobacter pasteurianus strain SRCM100623.</title>
        <authorList>
            <person name="Song Y.R."/>
        </authorList>
    </citation>
    <scope>NUCLEOTIDE SEQUENCE [LARGE SCALE GENOMIC DNA]</scope>
    <source>
        <strain evidence="5 6">SRCM100623</strain>
    </source>
</reference>
<dbReference type="AlphaFoldDB" id="A0A1A0C8F7"/>